<organism evidence="1 2">
    <name type="scientific">Nocardioides marmoribigeumensis</name>
    <dbReference type="NCBI Taxonomy" id="433649"/>
    <lineage>
        <taxon>Bacteria</taxon>
        <taxon>Bacillati</taxon>
        <taxon>Actinomycetota</taxon>
        <taxon>Actinomycetes</taxon>
        <taxon>Propionibacteriales</taxon>
        <taxon>Nocardioidaceae</taxon>
        <taxon>Nocardioides</taxon>
    </lineage>
</organism>
<dbReference type="EMBL" id="JAVDYG010000001">
    <property type="protein sequence ID" value="MDR7363104.1"/>
    <property type="molecule type" value="Genomic_DNA"/>
</dbReference>
<evidence type="ECO:0008006" key="3">
    <source>
        <dbReference type="Google" id="ProtNLM"/>
    </source>
</evidence>
<name>A0ABU2BXJ1_9ACTN</name>
<dbReference type="PIRSF" id="PIRSF012608">
    <property type="entry name" value="UCP012608"/>
    <property type="match status" value="1"/>
</dbReference>
<evidence type="ECO:0000313" key="2">
    <source>
        <dbReference type="Proteomes" id="UP001183648"/>
    </source>
</evidence>
<dbReference type="Pfam" id="PF10094">
    <property type="entry name" value="DUF2332"/>
    <property type="match status" value="1"/>
</dbReference>
<sequence>MGLSERFAAQAEACAALGSPLYADLLRGLVPDLEDPGSALRLVLHGHEDAPTDAALALRVLGSVHRLVLERRAGPLAAFYPSVGGTWDPAGGVAAFREVLAEQPAEVASWLDRAPQTNEVGRSSALWAALCVNAAEEQAAGGTLPVRLLELGSSAGLNLNADRFAHVGADGEVRGEPASVVRLQPAWVGAAPPDVAPRVVERLGCDLHPVDVSTTEGRLSLTAYVWPDQVARFERLRAALAIAAEHPPAVVTSSAADFVDGVETAEGTTTVLWHSVMWQYLDAAEQEHVLARLEELGATATHTRRLVHVGAEPGRRSPDAEIEFLLRVRAWPGGQERVLGTLQAHGPPLRLEV</sequence>
<reference evidence="1 2" key="1">
    <citation type="submission" date="2023-07" db="EMBL/GenBank/DDBJ databases">
        <title>Sequencing the genomes of 1000 actinobacteria strains.</title>
        <authorList>
            <person name="Klenk H.-P."/>
        </authorList>
    </citation>
    <scope>NUCLEOTIDE SEQUENCE [LARGE SCALE GENOMIC DNA]</scope>
    <source>
        <strain evidence="1 2">DSM 19426</strain>
    </source>
</reference>
<dbReference type="Proteomes" id="UP001183648">
    <property type="component" value="Unassembled WGS sequence"/>
</dbReference>
<evidence type="ECO:0000313" key="1">
    <source>
        <dbReference type="EMBL" id="MDR7363104.1"/>
    </source>
</evidence>
<accession>A0ABU2BXJ1</accession>
<proteinExistence type="predicted"/>
<comment type="caution">
    <text evidence="1">The sequence shown here is derived from an EMBL/GenBank/DDBJ whole genome shotgun (WGS) entry which is preliminary data.</text>
</comment>
<dbReference type="RefSeq" id="WP_310303057.1">
    <property type="nucleotide sequence ID" value="NZ_BAAAPS010000010.1"/>
</dbReference>
<gene>
    <name evidence="1" type="ORF">J2S63_002657</name>
</gene>
<dbReference type="InterPro" id="IPR011200">
    <property type="entry name" value="UCP012608"/>
</dbReference>
<keyword evidence="2" id="KW-1185">Reference proteome</keyword>
<protein>
    <recommendedName>
        <fullName evidence="3">DUF2332 domain-containing protein</fullName>
    </recommendedName>
</protein>